<evidence type="ECO:0000256" key="1">
    <source>
        <dbReference type="SAM" id="MobiDB-lite"/>
    </source>
</evidence>
<evidence type="ECO:0000313" key="2">
    <source>
        <dbReference type="EMBL" id="KAF2109537.1"/>
    </source>
</evidence>
<dbReference type="Proteomes" id="UP000799770">
    <property type="component" value="Unassembled WGS sequence"/>
</dbReference>
<organism evidence="2 3">
    <name type="scientific">Lophiotrema nucula</name>
    <dbReference type="NCBI Taxonomy" id="690887"/>
    <lineage>
        <taxon>Eukaryota</taxon>
        <taxon>Fungi</taxon>
        <taxon>Dikarya</taxon>
        <taxon>Ascomycota</taxon>
        <taxon>Pezizomycotina</taxon>
        <taxon>Dothideomycetes</taxon>
        <taxon>Pleosporomycetidae</taxon>
        <taxon>Pleosporales</taxon>
        <taxon>Lophiotremataceae</taxon>
        <taxon>Lophiotrema</taxon>
    </lineage>
</organism>
<protein>
    <submittedName>
        <fullName evidence="2">Uncharacterized protein</fullName>
    </submittedName>
</protein>
<evidence type="ECO:0000313" key="3">
    <source>
        <dbReference type="Proteomes" id="UP000799770"/>
    </source>
</evidence>
<keyword evidence="3" id="KW-1185">Reference proteome</keyword>
<reference evidence="2" key="1">
    <citation type="journal article" date="2020" name="Stud. Mycol.">
        <title>101 Dothideomycetes genomes: a test case for predicting lifestyles and emergence of pathogens.</title>
        <authorList>
            <person name="Haridas S."/>
            <person name="Albert R."/>
            <person name="Binder M."/>
            <person name="Bloem J."/>
            <person name="Labutti K."/>
            <person name="Salamov A."/>
            <person name="Andreopoulos B."/>
            <person name="Baker S."/>
            <person name="Barry K."/>
            <person name="Bills G."/>
            <person name="Bluhm B."/>
            <person name="Cannon C."/>
            <person name="Castanera R."/>
            <person name="Culley D."/>
            <person name="Daum C."/>
            <person name="Ezra D."/>
            <person name="Gonzalez J."/>
            <person name="Henrissat B."/>
            <person name="Kuo A."/>
            <person name="Liang C."/>
            <person name="Lipzen A."/>
            <person name="Lutzoni F."/>
            <person name="Magnuson J."/>
            <person name="Mondo S."/>
            <person name="Nolan M."/>
            <person name="Ohm R."/>
            <person name="Pangilinan J."/>
            <person name="Park H.-J."/>
            <person name="Ramirez L."/>
            <person name="Alfaro M."/>
            <person name="Sun H."/>
            <person name="Tritt A."/>
            <person name="Yoshinaga Y."/>
            <person name="Zwiers L.-H."/>
            <person name="Turgeon B."/>
            <person name="Goodwin S."/>
            <person name="Spatafora J."/>
            <person name="Crous P."/>
            <person name="Grigoriev I."/>
        </authorList>
    </citation>
    <scope>NUCLEOTIDE SEQUENCE</scope>
    <source>
        <strain evidence="2">CBS 627.86</strain>
    </source>
</reference>
<feature type="compositionally biased region" description="Basic and acidic residues" evidence="1">
    <location>
        <begin position="73"/>
        <end position="82"/>
    </location>
</feature>
<feature type="region of interest" description="Disordered" evidence="1">
    <location>
        <begin position="1"/>
        <end position="98"/>
    </location>
</feature>
<dbReference type="OrthoDB" id="3795027at2759"/>
<dbReference type="AlphaFoldDB" id="A0A6A5YSS9"/>
<gene>
    <name evidence="2" type="ORF">BDV96DRAFT_238909</name>
</gene>
<accession>A0A6A5YSS9</accession>
<name>A0A6A5YSS9_9PLEO</name>
<sequence>MSSPIERQWAMMDHSDTLESQAQAPAAEPRIELPINTKPTEKEFQEPIPSSHIPQAPRSFEGSFYSEMDDDHVDSRPRRRPDVQAYSPSPIRVRSNPRPENIVVPSSIALLSTVSNYDGVADLPFPSRSSVYLTTFPFTDRDVKKWSWFITRGIEDVFMISSRDGDLETEGNNRYPYYVTDNRMPPMQSFEHNNEMPHVYLSRALDPTVVTEKMEKMQGVRYFIVVQNGDKPKGTKLKVAESRKAAAMMIYYESLGGNSIDFVGAVVGHGKLRGAKLVRSESVKTGAHEEGVVGVIC</sequence>
<proteinExistence type="predicted"/>
<dbReference type="EMBL" id="ML977342">
    <property type="protein sequence ID" value="KAF2109537.1"/>
    <property type="molecule type" value="Genomic_DNA"/>
</dbReference>